<protein>
    <submittedName>
        <fullName evidence="9">Uncharacterized protein</fullName>
    </submittedName>
</protein>
<accession>A0A1R3J5L6</accession>
<evidence type="ECO:0000313" key="9">
    <source>
        <dbReference type="EMBL" id="OMO90102.1"/>
    </source>
</evidence>
<evidence type="ECO:0000256" key="7">
    <source>
        <dbReference type="ARBA" id="ARBA00023136"/>
    </source>
</evidence>
<comment type="subcellular location">
    <subcellularLocation>
        <location evidence="1">Vacuole membrane</location>
        <topology evidence="1">Multi-pass membrane protein</topology>
    </subcellularLocation>
</comment>
<keyword evidence="3" id="KW-0408">Iron</keyword>
<comment type="caution">
    <text evidence="9">The sequence shown here is derived from an EMBL/GenBank/DDBJ whole genome shotgun (WGS) entry which is preliminary data.</text>
</comment>
<dbReference type="GO" id="GO:0006826">
    <property type="term" value="P:iron ion transport"/>
    <property type="evidence" value="ECO:0007669"/>
    <property type="project" value="UniProtKB-KW"/>
</dbReference>
<dbReference type="InterPro" id="IPR008217">
    <property type="entry name" value="Ccc1_fam"/>
</dbReference>
<keyword evidence="4" id="KW-0926">Vacuole</keyword>
<comment type="catalytic activity">
    <reaction evidence="8">
        <text>Fe(2+)(in) = Fe(2+)(out)</text>
        <dbReference type="Rhea" id="RHEA:28486"/>
        <dbReference type="ChEBI" id="CHEBI:29033"/>
    </reaction>
    <physiologicalReaction direction="left-to-right" evidence="8">
        <dbReference type="Rhea" id="RHEA:28487"/>
    </physiologicalReaction>
</comment>
<sequence>MSSPVIIIEPNLPQVSSPAPRSPMVKVITKVLIVPLASVAFIADKVIRIVVNAVVTSKALVAFGCLGAHQGGSLVGVSAVRVVVEGWIAIGITYGLLKPFDTATQKKRKSLESNGTKQQQETKGKELAKTMAALFQNQMLPIQENLAKKVTPDI</sequence>
<dbReference type="GO" id="GO:0005384">
    <property type="term" value="F:manganese ion transmembrane transporter activity"/>
    <property type="evidence" value="ECO:0007669"/>
    <property type="project" value="InterPro"/>
</dbReference>
<evidence type="ECO:0000256" key="2">
    <source>
        <dbReference type="ARBA" id="ARBA00007049"/>
    </source>
</evidence>
<dbReference type="EMBL" id="AWUE01016600">
    <property type="protein sequence ID" value="OMO90102.1"/>
    <property type="molecule type" value="Genomic_DNA"/>
</dbReference>
<dbReference type="OrthoDB" id="73465at2759"/>
<keyword evidence="3" id="KW-0813">Transport</keyword>
<dbReference type="AlphaFoldDB" id="A0A1R3J5L6"/>
<dbReference type="STRING" id="93759.A0A1R3J5L6"/>
<name>A0A1R3J5L6_9ROSI</name>
<evidence type="ECO:0000256" key="1">
    <source>
        <dbReference type="ARBA" id="ARBA00004128"/>
    </source>
</evidence>
<evidence type="ECO:0000313" key="10">
    <source>
        <dbReference type="Proteomes" id="UP000187203"/>
    </source>
</evidence>
<keyword evidence="7" id="KW-0472">Membrane</keyword>
<keyword evidence="3" id="KW-0406">Ion transport</keyword>
<dbReference type="PANTHER" id="PTHR31851">
    <property type="entry name" value="FE(2+)/MN(2+) TRANSPORTER PCL1"/>
    <property type="match status" value="1"/>
</dbReference>
<evidence type="ECO:0000256" key="6">
    <source>
        <dbReference type="ARBA" id="ARBA00022989"/>
    </source>
</evidence>
<evidence type="ECO:0000256" key="5">
    <source>
        <dbReference type="ARBA" id="ARBA00022692"/>
    </source>
</evidence>
<dbReference type="Proteomes" id="UP000187203">
    <property type="component" value="Unassembled WGS sequence"/>
</dbReference>
<comment type="similarity">
    <text evidence="2">Belongs to the CCC1 family.</text>
</comment>
<evidence type="ECO:0000256" key="4">
    <source>
        <dbReference type="ARBA" id="ARBA00022554"/>
    </source>
</evidence>
<proteinExistence type="inferred from homology"/>
<keyword evidence="6" id="KW-1133">Transmembrane helix</keyword>
<keyword evidence="10" id="KW-1185">Reference proteome</keyword>
<gene>
    <name evidence="9" type="ORF">COLO4_19392</name>
</gene>
<evidence type="ECO:0000256" key="8">
    <source>
        <dbReference type="ARBA" id="ARBA00044464"/>
    </source>
</evidence>
<organism evidence="9 10">
    <name type="scientific">Corchorus olitorius</name>
    <dbReference type="NCBI Taxonomy" id="93759"/>
    <lineage>
        <taxon>Eukaryota</taxon>
        <taxon>Viridiplantae</taxon>
        <taxon>Streptophyta</taxon>
        <taxon>Embryophyta</taxon>
        <taxon>Tracheophyta</taxon>
        <taxon>Spermatophyta</taxon>
        <taxon>Magnoliopsida</taxon>
        <taxon>eudicotyledons</taxon>
        <taxon>Gunneridae</taxon>
        <taxon>Pentapetalae</taxon>
        <taxon>rosids</taxon>
        <taxon>malvids</taxon>
        <taxon>Malvales</taxon>
        <taxon>Malvaceae</taxon>
        <taxon>Grewioideae</taxon>
        <taxon>Apeibeae</taxon>
        <taxon>Corchorus</taxon>
    </lineage>
</organism>
<keyword evidence="5" id="KW-0812">Transmembrane</keyword>
<evidence type="ECO:0000256" key="3">
    <source>
        <dbReference type="ARBA" id="ARBA00022496"/>
    </source>
</evidence>
<dbReference type="GO" id="GO:0030026">
    <property type="term" value="P:intracellular manganese ion homeostasis"/>
    <property type="evidence" value="ECO:0007669"/>
    <property type="project" value="InterPro"/>
</dbReference>
<dbReference type="GO" id="GO:0005774">
    <property type="term" value="C:vacuolar membrane"/>
    <property type="evidence" value="ECO:0007669"/>
    <property type="project" value="UniProtKB-SubCell"/>
</dbReference>
<reference evidence="10" key="1">
    <citation type="submission" date="2013-09" db="EMBL/GenBank/DDBJ databases">
        <title>Corchorus olitorius genome sequencing.</title>
        <authorList>
            <person name="Alam M."/>
            <person name="Haque M.S."/>
            <person name="Islam M.S."/>
            <person name="Emdad E.M."/>
            <person name="Islam M.M."/>
            <person name="Ahmed B."/>
            <person name="Halim A."/>
            <person name="Hossen Q.M.M."/>
            <person name="Hossain M.Z."/>
            <person name="Ahmed R."/>
            <person name="Khan M.M."/>
            <person name="Islam R."/>
            <person name="Rashid M.M."/>
            <person name="Khan S.A."/>
            <person name="Rahman M.S."/>
            <person name="Alam M."/>
            <person name="Yahiya A.S."/>
            <person name="Khan M.S."/>
            <person name="Azam M.S."/>
            <person name="Haque T."/>
            <person name="Lashkar M.Z.H."/>
            <person name="Akhand A.I."/>
            <person name="Morshed G."/>
            <person name="Roy S."/>
            <person name="Uddin K.S."/>
            <person name="Rabeya T."/>
            <person name="Hossain A.S."/>
            <person name="Chowdhury A."/>
            <person name="Snigdha A.R."/>
            <person name="Mortoza M.S."/>
            <person name="Matin S.A."/>
            <person name="Hoque S.M.E."/>
            <person name="Islam M.K."/>
            <person name="Roy D.K."/>
            <person name="Haider R."/>
            <person name="Moosa M.M."/>
            <person name="Elias S.M."/>
            <person name="Hasan A.M."/>
            <person name="Jahan S."/>
            <person name="Shafiuddin M."/>
            <person name="Mahmood N."/>
            <person name="Shommy N.S."/>
        </authorList>
    </citation>
    <scope>NUCLEOTIDE SEQUENCE [LARGE SCALE GENOMIC DNA]</scope>
    <source>
        <strain evidence="10">cv. O-4</strain>
    </source>
</reference>
<keyword evidence="3" id="KW-0410">Iron transport</keyword>